<feature type="domain" description="Nephrocystin 3-like N-terminal" evidence="3">
    <location>
        <begin position="431"/>
        <end position="607"/>
    </location>
</feature>
<proteinExistence type="predicted"/>
<dbReference type="EMBL" id="JAPCWZ010000006">
    <property type="protein sequence ID" value="KAK8859085.1"/>
    <property type="molecule type" value="Genomic_DNA"/>
</dbReference>
<comment type="caution">
    <text evidence="4">The sequence shown here is derived from an EMBL/GenBank/DDBJ whole genome shotgun (WGS) entry which is preliminary data.</text>
</comment>
<dbReference type="SUPFAM" id="SSF53474">
    <property type="entry name" value="alpha/beta-Hydrolases"/>
    <property type="match status" value="1"/>
</dbReference>
<reference evidence="4 5" key="1">
    <citation type="journal article" date="2024" name="IMA Fungus">
        <title>Apiospora arundinis, a panoply of carbohydrate-active enzymes and secondary metabolites.</title>
        <authorList>
            <person name="Sorensen T."/>
            <person name="Petersen C."/>
            <person name="Muurmann A.T."/>
            <person name="Christiansen J.V."/>
            <person name="Brundto M.L."/>
            <person name="Overgaard C.K."/>
            <person name="Boysen A.T."/>
            <person name="Wollenberg R.D."/>
            <person name="Larsen T.O."/>
            <person name="Sorensen J.L."/>
            <person name="Nielsen K.L."/>
            <person name="Sondergaard T.E."/>
        </authorList>
    </citation>
    <scope>NUCLEOTIDE SEQUENCE [LARGE SCALE GENOMIC DNA]</scope>
    <source>
        <strain evidence="4 5">AAU 773</strain>
    </source>
</reference>
<dbReference type="PANTHER" id="PTHR10039:SF5">
    <property type="entry name" value="NACHT DOMAIN-CONTAINING PROTEIN"/>
    <property type="match status" value="1"/>
</dbReference>
<accession>A0ABR2I8T2</accession>
<organism evidence="4 5">
    <name type="scientific">Apiospora arundinis</name>
    <dbReference type="NCBI Taxonomy" id="335852"/>
    <lineage>
        <taxon>Eukaryota</taxon>
        <taxon>Fungi</taxon>
        <taxon>Dikarya</taxon>
        <taxon>Ascomycota</taxon>
        <taxon>Pezizomycotina</taxon>
        <taxon>Sordariomycetes</taxon>
        <taxon>Xylariomycetidae</taxon>
        <taxon>Amphisphaeriales</taxon>
        <taxon>Apiosporaceae</taxon>
        <taxon>Apiospora</taxon>
    </lineage>
</organism>
<keyword evidence="1" id="KW-0677">Repeat</keyword>
<feature type="compositionally biased region" description="Low complexity" evidence="2">
    <location>
        <begin position="881"/>
        <end position="898"/>
    </location>
</feature>
<sequence>MEPWRGSISVTETGMSVVYEPSGVPTVDIVFVHGLQGHPFQTWAAPRRKVKDPEETENSRNGSTTDVVAASQGTDAKGSTIKKRKKRKKPLKLFRPTSIASSKRAAPRTKEAESLGMGTLAPDSSIIDRELDNSSRYYWPREALPRFCPRARILTWGYDSHVTKGFKCPVNKSSVYQHGKDLLYGLCRLGSAPRPMIIVAHSLGGIVKKEMLALSRNSSEDRIKAIVEAIDAVVFLGTPHRGSSMAKLGDSVSRIVSSLGLDTSSVLLDTLGLKNSDLQRSQEAFSAIWNNNSLRVKTFQEGQGLTGASIGPLNDKVVDDISSSLGDEREHAEVLNANHRDMCRFSGPRDPELVKIMAELADICNFPVHLNSDKHLKSEIHQTAGVGRRVAAIYTVQGRALTDFDERESQFLRSLYFPGLHDASHPRSPPGECEWLFKQNEFKNWCNEAGDLPIHPILWIKGNPGSGKSTAMREAVQRLSSDTQLDHINFASFFFDSQGHKLLRTPSGLFRSLIFQLLPKDCQAMARILSRYQRDLYTIHYMTDGWDQSRLSQLFRDLFVDSSSRTMIFIDAMDECGGIENTRWLTELFHDLVSKDGVKLSICISTRHHGAIHLTGFKHIVAELANESDIQRYVDKSLKKYQRQEEEFIGLGQKIKILSRGIFLWVVLTTQYVVECIVKGRSCSFLEKKLSTLPEALTELYINLIKEAESLDMTIRILRWAVLAKPLTLRDWRYLLPFLDKPNGYLTFTQCKASEFWTEDDECLADMICNSSMGLVRILQSPVSPFMGSKDLPADGASQCSKLSLGGHAGSLDSVHGETRLVSVIHISVLEFFNSNMEYLGKKGGIGEGHVDIMHTCLRLIEVQDLDELVEARLKQKHPDSNFSEGGSVGSFSSAGTSTKRQYLSGDLHEEQPESQLFLFIKAKDELSTSDGEQFRLQLLLGEDAMSELTTSKWANPSIDMQPDGNDASRVLPVWPEILNYAISELASHAREAQNHEGDTTSVIKRLSDENEKRTITIIIIIIINTRIFKQPWYPKPS</sequence>
<dbReference type="InterPro" id="IPR029058">
    <property type="entry name" value="AB_hydrolase_fold"/>
</dbReference>
<dbReference type="Proteomes" id="UP001390339">
    <property type="component" value="Unassembled WGS sequence"/>
</dbReference>
<evidence type="ECO:0000256" key="1">
    <source>
        <dbReference type="ARBA" id="ARBA00022737"/>
    </source>
</evidence>
<dbReference type="Gene3D" id="3.40.50.300">
    <property type="entry name" value="P-loop containing nucleotide triphosphate hydrolases"/>
    <property type="match status" value="1"/>
</dbReference>
<gene>
    <name evidence="4" type="ORF">PGQ11_009819</name>
</gene>
<dbReference type="InterPro" id="IPR056884">
    <property type="entry name" value="NPHP3-like_N"/>
</dbReference>
<evidence type="ECO:0000256" key="2">
    <source>
        <dbReference type="SAM" id="MobiDB-lite"/>
    </source>
</evidence>
<protein>
    <submittedName>
        <fullName evidence="4">Nb-arc ankyrin domain-containing protein</fullName>
    </submittedName>
</protein>
<feature type="region of interest" description="Disordered" evidence="2">
    <location>
        <begin position="878"/>
        <end position="902"/>
    </location>
</feature>
<evidence type="ECO:0000259" key="3">
    <source>
        <dbReference type="Pfam" id="PF24883"/>
    </source>
</evidence>
<keyword evidence="5" id="KW-1185">Reference proteome</keyword>
<dbReference type="PANTHER" id="PTHR10039">
    <property type="entry name" value="AMELOGENIN"/>
    <property type="match status" value="1"/>
</dbReference>
<evidence type="ECO:0000313" key="4">
    <source>
        <dbReference type="EMBL" id="KAK8859085.1"/>
    </source>
</evidence>
<feature type="compositionally biased region" description="Polar residues" evidence="2">
    <location>
        <begin position="59"/>
        <end position="74"/>
    </location>
</feature>
<dbReference type="SUPFAM" id="SSF52540">
    <property type="entry name" value="P-loop containing nucleoside triphosphate hydrolases"/>
    <property type="match status" value="1"/>
</dbReference>
<dbReference type="Pfam" id="PF24883">
    <property type="entry name" value="NPHP3_N"/>
    <property type="match status" value="1"/>
</dbReference>
<evidence type="ECO:0000313" key="5">
    <source>
        <dbReference type="Proteomes" id="UP001390339"/>
    </source>
</evidence>
<dbReference type="InterPro" id="IPR027417">
    <property type="entry name" value="P-loop_NTPase"/>
</dbReference>
<dbReference type="Gene3D" id="3.40.50.1820">
    <property type="entry name" value="alpha/beta hydrolase"/>
    <property type="match status" value="1"/>
</dbReference>
<feature type="region of interest" description="Disordered" evidence="2">
    <location>
        <begin position="44"/>
        <end position="115"/>
    </location>
</feature>
<name>A0ABR2I8T2_9PEZI</name>
<feature type="compositionally biased region" description="Basic residues" evidence="2">
    <location>
        <begin position="80"/>
        <end position="92"/>
    </location>
</feature>